<evidence type="ECO:0000313" key="1">
    <source>
        <dbReference type="EMBL" id="MFC3145327.1"/>
    </source>
</evidence>
<organism evidence="1 2">
    <name type="scientific">Psychromarinibacter halotolerans</name>
    <dbReference type="NCBI Taxonomy" id="1775175"/>
    <lineage>
        <taxon>Bacteria</taxon>
        <taxon>Pseudomonadati</taxon>
        <taxon>Pseudomonadota</taxon>
        <taxon>Alphaproteobacteria</taxon>
        <taxon>Rhodobacterales</taxon>
        <taxon>Paracoccaceae</taxon>
        <taxon>Psychromarinibacter</taxon>
    </lineage>
</organism>
<evidence type="ECO:0000313" key="2">
    <source>
        <dbReference type="Proteomes" id="UP001595632"/>
    </source>
</evidence>
<comment type="caution">
    <text evidence="1">The sequence shown here is derived from an EMBL/GenBank/DDBJ whole genome shotgun (WGS) entry which is preliminary data.</text>
</comment>
<reference evidence="2" key="1">
    <citation type="journal article" date="2019" name="Int. J. Syst. Evol. Microbiol.">
        <title>The Global Catalogue of Microorganisms (GCM) 10K type strain sequencing project: providing services to taxonomists for standard genome sequencing and annotation.</title>
        <authorList>
            <consortium name="The Broad Institute Genomics Platform"/>
            <consortium name="The Broad Institute Genome Sequencing Center for Infectious Disease"/>
            <person name="Wu L."/>
            <person name="Ma J."/>
        </authorList>
    </citation>
    <scope>NUCLEOTIDE SEQUENCE [LARGE SCALE GENOMIC DNA]</scope>
    <source>
        <strain evidence="2">KCTC 52366</strain>
    </source>
</reference>
<gene>
    <name evidence="1" type="ORF">ACFOGP_21585</name>
</gene>
<protein>
    <submittedName>
        <fullName evidence="1">Uncharacterized protein</fullName>
    </submittedName>
</protein>
<sequence>MTKTPHRPIAIARAKRVITDPSPSDTPLQRRMSWAVLRRQRDATPEELAQLDETLPPAEIIQLRRSLKLTRRVVALAAIVLLTWVGADRGWGAVTERVARSINAHTQVSYLSGVTPP</sequence>
<dbReference type="RefSeq" id="WP_275635119.1">
    <property type="nucleotide sequence ID" value="NZ_JARGYD010000020.1"/>
</dbReference>
<dbReference type="EMBL" id="JBHRTB010000010">
    <property type="protein sequence ID" value="MFC3145327.1"/>
    <property type="molecule type" value="Genomic_DNA"/>
</dbReference>
<proteinExistence type="predicted"/>
<name>A0ABV7GZX0_9RHOB</name>
<dbReference type="Proteomes" id="UP001595632">
    <property type="component" value="Unassembled WGS sequence"/>
</dbReference>
<keyword evidence="2" id="KW-1185">Reference proteome</keyword>
<accession>A0ABV7GZX0</accession>